<keyword evidence="2" id="KW-1185">Reference proteome</keyword>
<gene>
    <name evidence="1" type="ORF">RZO55_21040</name>
</gene>
<comment type="caution">
    <text evidence="1">The sequence shown here is derived from an EMBL/GenBank/DDBJ whole genome shotgun (WGS) entry which is preliminary data.</text>
</comment>
<evidence type="ECO:0000313" key="2">
    <source>
        <dbReference type="Proteomes" id="UP001276854"/>
    </source>
</evidence>
<dbReference type="Proteomes" id="UP001276854">
    <property type="component" value="Unassembled WGS sequence"/>
</dbReference>
<organism evidence="1 2">
    <name type="scientific">Clostridium boliviensis</name>
    <dbReference type="NCBI Taxonomy" id="318465"/>
    <lineage>
        <taxon>Bacteria</taxon>
        <taxon>Bacillati</taxon>
        <taxon>Bacillota</taxon>
        <taxon>Clostridia</taxon>
        <taxon>Eubacteriales</taxon>
        <taxon>Clostridiaceae</taxon>
        <taxon>Clostridium</taxon>
    </lineage>
</organism>
<proteinExistence type="predicted"/>
<dbReference type="RefSeq" id="WP_318066252.1">
    <property type="nucleotide sequence ID" value="NZ_JAWONS010000290.1"/>
</dbReference>
<name>A0ABU4GQZ9_9CLOT</name>
<accession>A0ABU4GQZ9</accession>
<protein>
    <submittedName>
        <fullName evidence="1">Uncharacterized protein</fullName>
    </submittedName>
</protein>
<dbReference type="EMBL" id="JAWONS010000290">
    <property type="protein sequence ID" value="MDW2800064.1"/>
    <property type="molecule type" value="Genomic_DNA"/>
</dbReference>
<evidence type="ECO:0000313" key="1">
    <source>
        <dbReference type="EMBL" id="MDW2800064.1"/>
    </source>
</evidence>
<sequence length="337" mass="39300">MQKLLYYPNFEIQDINFLKFALIYIDEIKPIIPMCAMDALSDETKEIIGYTDLIQPLQPGFQAGQLASIATIDFLEKRDNFTRYSYGMRPKAKQYIYLTGNRNYTLYSDKYTYEFENYCLENNLAERCMAGMRIEENVAYSFMSVLADLVSKENEIDMITDCKRYADYHLYAPNGRSDLKMNMRLDEIKREIEFQIPVDIRHIPVQEFLRLRADEHFNEIRKKFVKELNKILDEQHVDMSRIDLYNYFACKEELIGLLKEAFLSCAAIMVGSYSFGSALVNPERSLAFFANIANSVVNLAVLKQSGSESKRYIEQLETKKQARRYLARLNKLGLATL</sequence>
<reference evidence="1 2" key="1">
    <citation type="submission" date="2023-10" db="EMBL/GenBank/DDBJ databases">
        <title>A novel Glycoside Hydrolase 43-Like Enzyme from Clostrdium boliviensis is an Endo-xylanase, and a Candidate for Xylooligosaccharides Production from Different Xylan Substrates.</title>
        <authorList>
            <person name="Alvarez M.T."/>
            <person name="Rocabado-Villegas L.R."/>
            <person name="Salas-Veizaga D.M."/>
            <person name="Linares-Pasten J.A."/>
            <person name="Gudmundsdottir E.E."/>
            <person name="Hreggvidsson G.O."/>
            <person name="Adlercreutz P."/>
            <person name="Nordberg Karlsson E."/>
        </authorList>
    </citation>
    <scope>NUCLEOTIDE SEQUENCE [LARGE SCALE GENOMIC DNA]</scope>
    <source>
        <strain evidence="1 2">E-1</strain>
    </source>
</reference>